<keyword evidence="2" id="KW-1185">Reference proteome</keyword>
<protein>
    <submittedName>
        <fullName evidence="1">Uncharacterized protein</fullName>
    </submittedName>
</protein>
<evidence type="ECO:0000313" key="2">
    <source>
        <dbReference type="Proteomes" id="UP000069902"/>
    </source>
</evidence>
<gene>
    <name evidence="1" type="ORF">PNK_2216</name>
</gene>
<name>A0A0U5JCU3_9BACT</name>
<dbReference type="PATRIC" id="fig|389348.3.peg.2492"/>
<evidence type="ECO:0000313" key="1">
    <source>
        <dbReference type="EMBL" id="CUI17817.1"/>
    </source>
</evidence>
<dbReference type="RefSeq" id="WP_059062030.1">
    <property type="nucleotide sequence ID" value="NZ_LN879502.1"/>
</dbReference>
<dbReference type="KEGG" id="pnl:PNK_2216"/>
<sequence>MIETRFNEWLESHPQLESHIIPKTPHWGRLICAWNEQQTHARLRHFYVATIDRRSGAVYFDCSPLKIALKCLGLAILYPIELTIRTVYLICFPVSLPIDIGCTIYYGIKEELPAREICQRVAQRIYRNVMDCLRTPIYATTLSLVCLASCFILINPNHAYDLRALIGSIEASYRWGDLEKVTAPCFQPSEYFNVESEQKEYPDTVYDGDDAVSQAMSNFARSKIKFWQSKHNLCVNGCILPHPGKAYVTPGYAYLLG</sequence>
<reference evidence="2" key="1">
    <citation type="submission" date="2015-09" db="EMBL/GenBank/DDBJ databases">
        <authorList>
            <person name="Bertelli C."/>
        </authorList>
    </citation>
    <scope>NUCLEOTIDE SEQUENCE [LARGE SCALE GENOMIC DNA]</scope>
    <source>
        <strain evidence="2">KNic</strain>
    </source>
</reference>
<dbReference type="AlphaFoldDB" id="A0A0U5JCU3"/>
<dbReference type="EMBL" id="LN879502">
    <property type="protein sequence ID" value="CUI17817.1"/>
    <property type="molecule type" value="Genomic_DNA"/>
</dbReference>
<dbReference type="InParanoid" id="A0A0U5JCU3"/>
<dbReference type="Proteomes" id="UP000069902">
    <property type="component" value="Chromosome cPNK"/>
</dbReference>
<organism evidence="1 2">
    <name type="scientific">Candidatus Protochlamydia naegleriophila</name>
    <dbReference type="NCBI Taxonomy" id="389348"/>
    <lineage>
        <taxon>Bacteria</taxon>
        <taxon>Pseudomonadati</taxon>
        <taxon>Chlamydiota</taxon>
        <taxon>Chlamydiia</taxon>
        <taxon>Parachlamydiales</taxon>
        <taxon>Parachlamydiaceae</taxon>
        <taxon>Candidatus Protochlamydia</taxon>
    </lineage>
</organism>
<proteinExistence type="predicted"/>
<accession>A0A0U5JCU3</accession>